<evidence type="ECO:0000313" key="7">
    <source>
        <dbReference type="Proteomes" id="UP000077069"/>
    </source>
</evidence>
<evidence type="ECO:0000256" key="3">
    <source>
        <dbReference type="ARBA" id="ARBA00022989"/>
    </source>
</evidence>
<evidence type="ECO:0000256" key="4">
    <source>
        <dbReference type="ARBA" id="ARBA00023136"/>
    </source>
</evidence>
<dbReference type="GO" id="GO:0000287">
    <property type="term" value="F:magnesium ion binding"/>
    <property type="evidence" value="ECO:0007669"/>
    <property type="project" value="TreeGrafter"/>
</dbReference>
<evidence type="ECO:0000256" key="5">
    <source>
        <dbReference type="SAM" id="Phobius"/>
    </source>
</evidence>
<keyword evidence="4 5" id="KW-0472">Membrane</keyword>
<dbReference type="GO" id="GO:0050897">
    <property type="term" value="F:cobalt ion binding"/>
    <property type="evidence" value="ECO:0007669"/>
    <property type="project" value="TreeGrafter"/>
</dbReference>
<dbReference type="GO" id="GO:0015095">
    <property type="term" value="F:magnesium ion transmembrane transporter activity"/>
    <property type="evidence" value="ECO:0007669"/>
    <property type="project" value="TreeGrafter"/>
</dbReference>
<feature type="transmembrane region" description="Helical" evidence="5">
    <location>
        <begin position="514"/>
        <end position="538"/>
    </location>
</feature>
<evidence type="ECO:0000256" key="1">
    <source>
        <dbReference type="ARBA" id="ARBA00004651"/>
    </source>
</evidence>
<name>A0A177BTI6_9PLEO</name>
<dbReference type="GeneID" id="28768829"/>
<keyword evidence="3 5" id="KW-1133">Transmembrane helix</keyword>
<organism evidence="6 7">
    <name type="scientific">Paraphaeosphaeria sporulosa</name>
    <dbReference type="NCBI Taxonomy" id="1460663"/>
    <lineage>
        <taxon>Eukaryota</taxon>
        <taxon>Fungi</taxon>
        <taxon>Dikarya</taxon>
        <taxon>Ascomycota</taxon>
        <taxon>Pezizomycotina</taxon>
        <taxon>Dothideomycetes</taxon>
        <taxon>Pleosporomycetidae</taxon>
        <taxon>Pleosporales</taxon>
        <taxon>Massarineae</taxon>
        <taxon>Didymosphaeriaceae</taxon>
        <taxon>Paraphaeosphaeria</taxon>
    </lineage>
</organism>
<evidence type="ECO:0008006" key="8">
    <source>
        <dbReference type="Google" id="ProtNLM"/>
    </source>
</evidence>
<feature type="transmembrane region" description="Helical" evidence="5">
    <location>
        <begin position="550"/>
        <end position="583"/>
    </location>
</feature>
<evidence type="ECO:0000256" key="2">
    <source>
        <dbReference type="ARBA" id="ARBA00022692"/>
    </source>
</evidence>
<accession>A0A177BTI6</accession>
<dbReference type="InterPro" id="IPR045863">
    <property type="entry name" value="CorA_TM1_TM2"/>
</dbReference>
<evidence type="ECO:0000313" key="6">
    <source>
        <dbReference type="EMBL" id="OAF98624.1"/>
    </source>
</evidence>
<dbReference type="PANTHER" id="PTHR46494:SF1">
    <property type="entry name" value="CORA FAMILY METAL ION TRANSPORTER (EUROFUNG)"/>
    <property type="match status" value="1"/>
</dbReference>
<dbReference type="Proteomes" id="UP000077069">
    <property type="component" value="Unassembled WGS sequence"/>
</dbReference>
<proteinExistence type="predicted"/>
<dbReference type="AlphaFoldDB" id="A0A177BTI6"/>
<dbReference type="GO" id="GO:0015087">
    <property type="term" value="F:cobalt ion transmembrane transporter activity"/>
    <property type="evidence" value="ECO:0007669"/>
    <property type="project" value="TreeGrafter"/>
</dbReference>
<dbReference type="Pfam" id="PF01544">
    <property type="entry name" value="CorA"/>
    <property type="match status" value="1"/>
</dbReference>
<sequence length="622" mass="72220">MIEEHPKGATPVQVDWQSDQYWRNRRLSPAQLQVHDIRLEDSGWRTNSDEMLEMREVLSSTLLPALGNRDRLANAIPYEELTKNRSEQMNLRNLANEYGWMNCLRSKDVQQSVTDPESFRKCRWIHISSKFSDYLSGCLLALSDWNEKPSQVVTALQRLEHCVYQQERFSKHGRYFAPFFQYLHGGVVDKKDCTSDPMLLSVPFLDWSVEGEPPPLRFQIDPREGYQSSRSSSHLLRSILQHFYRLEDTADRESQQVFTKHKPWLTDRNLDLKVRRWYGHYPKSLNVDELWVLVIDARHIVTFSSNQSWKSRWPPLQLSARIMEISFRGIRNAFVNSSTEQDYTATTHVITCLSGSLGMLHRSFWSDIPLCLADRYASYLGHLQFRLHRSPSTSLVMHLLQVQEELNIIIQIMQQQMDLIKELQLASNSGRNRGYSHSSAREFHQQNATSIPRSGIATYRQMSFSHLSDPSAQLLENLQREYIDLCDLRDNSNTLINRTIQLVNIRLEDHGKAILVFTIITIIFLPLSFVSSFFGMNFADIRDMDRTQGFFWIIAGSLTAGTVAFAMFLAFYGSSILDWFIAWKENKKRRSRSKKTALKEAARGIKASGIKNFEVLDTMRPR</sequence>
<dbReference type="InParanoid" id="A0A177BTI6"/>
<dbReference type="SUPFAM" id="SSF144083">
    <property type="entry name" value="Magnesium transport protein CorA, transmembrane region"/>
    <property type="match status" value="1"/>
</dbReference>
<dbReference type="PANTHER" id="PTHR46494">
    <property type="entry name" value="CORA FAMILY METAL ION TRANSPORTER (EUROFUNG)"/>
    <property type="match status" value="1"/>
</dbReference>
<protein>
    <recommendedName>
        <fullName evidence="8">Cora-domain-containing protein</fullName>
    </recommendedName>
</protein>
<keyword evidence="7" id="KW-1185">Reference proteome</keyword>
<keyword evidence="2 5" id="KW-0812">Transmembrane</keyword>
<comment type="subcellular location">
    <subcellularLocation>
        <location evidence="1">Cell membrane</location>
        <topology evidence="1">Multi-pass membrane protein</topology>
    </subcellularLocation>
</comment>
<dbReference type="RefSeq" id="XP_018028990.1">
    <property type="nucleotide sequence ID" value="XM_018185343.1"/>
</dbReference>
<dbReference type="OrthoDB" id="5430750at2759"/>
<dbReference type="InterPro" id="IPR002523">
    <property type="entry name" value="MgTranspt_CorA/ZnTranspt_ZntB"/>
</dbReference>
<dbReference type="EMBL" id="KV441565">
    <property type="protein sequence ID" value="OAF98624.1"/>
    <property type="molecule type" value="Genomic_DNA"/>
</dbReference>
<dbReference type="STRING" id="1460663.A0A177BTI6"/>
<gene>
    <name evidence="6" type="ORF">CC84DRAFT_1264842</name>
</gene>
<dbReference type="Gene3D" id="1.20.58.340">
    <property type="entry name" value="Magnesium transport protein CorA, transmembrane region"/>
    <property type="match status" value="1"/>
</dbReference>
<dbReference type="GO" id="GO:0005886">
    <property type="term" value="C:plasma membrane"/>
    <property type="evidence" value="ECO:0007669"/>
    <property type="project" value="UniProtKB-SubCell"/>
</dbReference>
<reference evidence="6 7" key="1">
    <citation type="submission" date="2016-05" db="EMBL/GenBank/DDBJ databases">
        <title>Comparative analysis of secretome profiles of manganese(II)-oxidizing ascomycete fungi.</title>
        <authorList>
            <consortium name="DOE Joint Genome Institute"/>
            <person name="Zeiner C.A."/>
            <person name="Purvine S.O."/>
            <person name="Zink E.M."/>
            <person name="Wu S."/>
            <person name="Pasa-Tolic L."/>
            <person name="Chaput D.L."/>
            <person name="Haridas S."/>
            <person name="Grigoriev I.V."/>
            <person name="Santelli C.M."/>
            <person name="Hansel C.M."/>
        </authorList>
    </citation>
    <scope>NUCLEOTIDE SEQUENCE [LARGE SCALE GENOMIC DNA]</scope>
    <source>
        <strain evidence="6 7">AP3s5-JAC2a</strain>
    </source>
</reference>